<keyword evidence="1" id="KW-0812">Transmembrane</keyword>
<evidence type="ECO:0000313" key="3">
    <source>
        <dbReference type="Proteomes" id="UP000531231"/>
    </source>
</evidence>
<dbReference type="Proteomes" id="UP000531231">
    <property type="component" value="Unassembled WGS sequence"/>
</dbReference>
<dbReference type="EMBL" id="JACHIL010000001">
    <property type="protein sequence ID" value="MBB5089854.1"/>
    <property type="molecule type" value="Genomic_DNA"/>
</dbReference>
<feature type="transmembrane region" description="Helical" evidence="1">
    <location>
        <begin position="5"/>
        <end position="24"/>
    </location>
</feature>
<sequence length="100" mass="11180">MRNTVFFSLLAFFILFTAFVNLLLNPAPPQYPSIGGGGYDLSGFVYTLCLLLFTCLWSVILLIASQCVKKPITARWLFILAMIGALTFVVSLLLYYDNLT</sequence>
<protein>
    <submittedName>
        <fullName evidence="2">Uncharacterized protein</fullName>
    </submittedName>
</protein>
<accession>A0A7W8AGE8</accession>
<evidence type="ECO:0000256" key="1">
    <source>
        <dbReference type="SAM" id="Phobius"/>
    </source>
</evidence>
<dbReference type="AlphaFoldDB" id="A0A7W8AGE8"/>
<proteinExistence type="predicted"/>
<gene>
    <name evidence="2" type="ORF">HNQ68_000366</name>
</gene>
<feature type="transmembrane region" description="Helical" evidence="1">
    <location>
        <begin position="44"/>
        <end position="64"/>
    </location>
</feature>
<keyword evidence="3" id="KW-1185">Reference proteome</keyword>
<organism evidence="2 3">
    <name type="scientific">Pseudochrobactrum saccharolyticum</name>
    <dbReference type="NCBI Taxonomy" id="354352"/>
    <lineage>
        <taxon>Bacteria</taxon>
        <taxon>Pseudomonadati</taxon>
        <taxon>Pseudomonadota</taxon>
        <taxon>Alphaproteobacteria</taxon>
        <taxon>Hyphomicrobiales</taxon>
        <taxon>Brucellaceae</taxon>
        <taxon>Pseudochrobactrum</taxon>
    </lineage>
</organism>
<evidence type="ECO:0000313" key="2">
    <source>
        <dbReference type="EMBL" id="MBB5089854.1"/>
    </source>
</evidence>
<feature type="transmembrane region" description="Helical" evidence="1">
    <location>
        <begin position="76"/>
        <end position="96"/>
    </location>
</feature>
<keyword evidence="1" id="KW-0472">Membrane</keyword>
<keyword evidence="1" id="KW-1133">Transmembrane helix</keyword>
<dbReference type="RefSeq" id="WP_151158491.1">
    <property type="nucleotide sequence ID" value="NZ_JACHIL010000001.1"/>
</dbReference>
<comment type="caution">
    <text evidence="2">The sequence shown here is derived from an EMBL/GenBank/DDBJ whole genome shotgun (WGS) entry which is preliminary data.</text>
</comment>
<name>A0A7W8AGE8_9HYPH</name>
<reference evidence="2 3" key="1">
    <citation type="submission" date="2020-08" db="EMBL/GenBank/DDBJ databases">
        <title>Genomic Encyclopedia of Type Strains, Phase IV (KMG-IV): sequencing the most valuable type-strain genomes for metagenomic binning, comparative biology and taxonomic classification.</title>
        <authorList>
            <person name="Goeker M."/>
        </authorList>
    </citation>
    <scope>NUCLEOTIDE SEQUENCE [LARGE SCALE GENOMIC DNA]</scope>
    <source>
        <strain evidence="2 3">DSM 25620</strain>
    </source>
</reference>